<evidence type="ECO:0000313" key="1">
    <source>
        <dbReference type="EMBL" id="CAG4938700.1"/>
    </source>
</evidence>
<protein>
    <submittedName>
        <fullName evidence="1">(apollo) hypothetical protein</fullName>
    </submittedName>
</protein>
<dbReference type="AlphaFoldDB" id="A0A8S3W3Q7"/>
<proteinExistence type="predicted"/>
<gene>
    <name evidence="1" type="ORF">PAPOLLO_LOCUS1675</name>
</gene>
<name>A0A8S3W3Q7_PARAO</name>
<evidence type="ECO:0000313" key="2">
    <source>
        <dbReference type="Proteomes" id="UP000691718"/>
    </source>
</evidence>
<sequence>MLWCCGVVCAADVIDTESSDDSSDSDDYDEHWKKVQFPHNPPIDKFDYRVLKPKQFIPDGSSPAVYFRAFFTDEILATIVHQINLYAIQNR</sequence>
<accession>A0A8S3W3Q7</accession>
<dbReference type="EMBL" id="CAJQZP010000103">
    <property type="protein sequence ID" value="CAG4938700.1"/>
    <property type="molecule type" value="Genomic_DNA"/>
</dbReference>
<dbReference type="Proteomes" id="UP000691718">
    <property type="component" value="Unassembled WGS sequence"/>
</dbReference>
<comment type="caution">
    <text evidence="1">The sequence shown here is derived from an EMBL/GenBank/DDBJ whole genome shotgun (WGS) entry which is preliminary data.</text>
</comment>
<organism evidence="1 2">
    <name type="scientific">Parnassius apollo</name>
    <name type="common">Apollo butterfly</name>
    <name type="synonym">Papilio apollo</name>
    <dbReference type="NCBI Taxonomy" id="110799"/>
    <lineage>
        <taxon>Eukaryota</taxon>
        <taxon>Metazoa</taxon>
        <taxon>Ecdysozoa</taxon>
        <taxon>Arthropoda</taxon>
        <taxon>Hexapoda</taxon>
        <taxon>Insecta</taxon>
        <taxon>Pterygota</taxon>
        <taxon>Neoptera</taxon>
        <taxon>Endopterygota</taxon>
        <taxon>Lepidoptera</taxon>
        <taxon>Glossata</taxon>
        <taxon>Ditrysia</taxon>
        <taxon>Papilionoidea</taxon>
        <taxon>Papilionidae</taxon>
        <taxon>Parnassiinae</taxon>
        <taxon>Parnassini</taxon>
        <taxon>Parnassius</taxon>
        <taxon>Parnassius</taxon>
    </lineage>
</organism>
<keyword evidence="2" id="KW-1185">Reference proteome</keyword>
<dbReference type="OrthoDB" id="118105at2759"/>
<reference evidence="1" key="1">
    <citation type="submission" date="2021-04" db="EMBL/GenBank/DDBJ databases">
        <authorList>
            <person name="Tunstrom K."/>
        </authorList>
    </citation>
    <scope>NUCLEOTIDE SEQUENCE</scope>
</reference>